<proteinExistence type="predicted"/>
<evidence type="ECO:0000256" key="1">
    <source>
        <dbReference type="SAM" id="MobiDB-lite"/>
    </source>
</evidence>
<sequence length="105" mass="12272">MTLNRPRPQWKDREHLFTPNNIAKFEFVCGKAGHCIYKRPMKCKIAPKPLPNGPVKHLMNKGVYLFLSAEEEFYEELLMIKGPQLPEDRLGEPESFYLGKEKDHD</sequence>
<organism evidence="2">
    <name type="scientific">viral metagenome</name>
    <dbReference type="NCBI Taxonomy" id="1070528"/>
    <lineage>
        <taxon>unclassified sequences</taxon>
        <taxon>metagenomes</taxon>
        <taxon>organismal metagenomes</taxon>
    </lineage>
</organism>
<dbReference type="EMBL" id="MT142628">
    <property type="protein sequence ID" value="QJA86306.1"/>
    <property type="molecule type" value="Genomic_DNA"/>
</dbReference>
<feature type="region of interest" description="Disordered" evidence="1">
    <location>
        <begin position="86"/>
        <end position="105"/>
    </location>
</feature>
<dbReference type="AlphaFoldDB" id="A0A6M3KW11"/>
<gene>
    <name evidence="2" type="ORF">MM415B02098_0011</name>
</gene>
<name>A0A6M3KW11_9ZZZZ</name>
<reference evidence="2" key="1">
    <citation type="submission" date="2020-03" db="EMBL/GenBank/DDBJ databases">
        <title>The deep terrestrial virosphere.</title>
        <authorList>
            <person name="Holmfeldt K."/>
            <person name="Nilsson E."/>
            <person name="Simone D."/>
            <person name="Lopez-Fernandez M."/>
            <person name="Wu X."/>
            <person name="de Brujin I."/>
            <person name="Lundin D."/>
            <person name="Andersson A."/>
            <person name="Bertilsson S."/>
            <person name="Dopson M."/>
        </authorList>
    </citation>
    <scope>NUCLEOTIDE SEQUENCE</scope>
    <source>
        <strain evidence="2">MM415B02098</strain>
    </source>
</reference>
<protein>
    <submittedName>
        <fullName evidence="2">Uncharacterized protein</fullName>
    </submittedName>
</protein>
<evidence type="ECO:0000313" key="2">
    <source>
        <dbReference type="EMBL" id="QJA86306.1"/>
    </source>
</evidence>
<accession>A0A6M3KW11</accession>